<dbReference type="InterPro" id="IPR038578">
    <property type="entry name" value="GT29-like_sf"/>
</dbReference>
<evidence type="ECO:0000256" key="11">
    <source>
        <dbReference type="SAM" id="Phobius"/>
    </source>
</evidence>
<keyword evidence="9 11" id="KW-0472">Membrane</keyword>
<protein>
    <submittedName>
        <fullName evidence="12">ST8SIA1 protein</fullName>
    </submittedName>
</protein>
<evidence type="ECO:0000256" key="8">
    <source>
        <dbReference type="ARBA" id="ARBA00023034"/>
    </source>
</evidence>
<dbReference type="Pfam" id="PF00777">
    <property type="entry name" value="Glyco_transf_29"/>
    <property type="match status" value="1"/>
</dbReference>
<keyword evidence="3" id="KW-0328">Glycosyltransferase</keyword>
<keyword evidence="6" id="KW-0735">Signal-anchor</keyword>
<evidence type="ECO:0000256" key="6">
    <source>
        <dbReference type="ARBA" id="ARBA00022968"/>
    </source>
</evidence>
<evidence type="ECO:0000256" key="2">
    <source>
        <dbReference type="ARBA" id="ARBA00006003"/>
    </source>
</evidence>
<keyword evidence="13" id="KW-1185">Reference proteome</keyword>
<comment type="subcellular location">
    <subcellularLocation>
        <location evidence="1">Golgi apparatus membrane</location>
        <topology evidence="1">Single-pass type II membrane protein</topology>
    </subcellularLocation>
</comment>
<feature type="transmembrane region" description="Helical" evidence="11">
    <location>
        <begin position="446"/>
        <end position="463"/>
    </location>
</feature>
<dbReference type="InterPro" id="IPR001675">
    <property type="entry name" value="Glyco_trans_29"/>
</dbReference>
<organism evidence="12 13">
    <name type="scientific">Branchiostoma lanceolatum</name>
    <name type="common">Common lancelet</name>
    <name type="synonym">Amphioxus lanceolatum</name>
    <dbReference type="NCBI Taxonomy" id="7740"/>
    <lineage>
        <taxon>Eukaryota</taxon>
        <taxon>Metazoa</taxon>
        <taxon>Chordata</taxon>
        <taxon>Cephalochordata</taxon>
        <taxon>Leptocardii</taxon>
        <taxon>Amphioxiformes</taxon>
        <taxon>Branchiostomatidae</taxon>
        <taxon>Branchiostoma</taxon>
    </lineage>
</organism>
<comment type="caution">
    <text evidence="12">The sequence shown here is derived from an EMBL/GenBank/DDBJ whole genome shotgun (WGS) entry which is preliminary data.</text>
</comment>
<evidence type="ECO:0000256" key="10">
    <source>
        <dbReference type="ARBA" id="ARBA00023180"/>
    </source>
</evidence>
<evidence type="ECO:0000313" key="13">
    <source>
        <dbReference type="Proteomes" id="UP000838412"/>
    </source>
</evidence>
<comment type="similarity">
    <text evidence="2">Belongs to the glycosyltransferase 29 family.</text>
</comment>
<evidence type="ECO:0000256" key="1">
    <source>
        <dbReference type="ARBA" id="ARBA00004323"/>
    </source>
</evidence>
<dbReference type="EMBL" id="CAKMNS010000145">
    <property type="protein sequence ID" value="CAH1277065.1"/>
    <property type="molecule type" value="Genomic_DNA"/>
</dbReference>
<reference evidence="12" key="1">
    <citation type="submission" date="2022-01" db="EMBL/GenBank/DDBJ databases">
        <authorList>
            <person name="Braso-Vives M."/>
        </authorList>
    </citation>
    <scope>NUCLEOTIDE SEQUENCE</scope>
</reference>
<accession>A0A8S4MMC0</accession>
<evidence type="ECO:0000256" key="4">
    <source>
        <dbReference type="ARBA" id="ARBA00022679"/>
    </source>
</evidence>
<evidence type="ECO:0000256" key="3">
    <source>
        <dbReference type="ARBA" id="ARBA00022676"/>
    </source>
</evidence>
<dbReference type="AlphaFoldDB" id="A0A8S4MMC0"/>
<evidence type="ECO:0000256" key="9">
    <source>
        <dbReference type="ARBA" id="ARBA00023136"/>
    </source>
</evidence>
<dbReference type="GO" id="GO:0000139">
    <property type="term" value="C:Golgi membrane"/>
    <property type="evidence" value="ECO:0007669"/>
    <property type="project" value="UniProtKB-SubCell"/>
</dbReference>
<dbReference type="PANTHER" id="PTHR31424:SF6">
    <property type="match status" value="1"/>
</dbReference>
<sequence>MLKKVKLDRVQIPDGHLLSAKADLNLTYHQTRGLKRWLKDQGVAMKSEKTTRRIANPLLQPHAVTGELLPLTTKDNEGCRTVKLLPSAAVQSMAVTVEDNIMRNAEAGNLTWHQGLIPQDELWIKILGDHGGGTFKMAFQILNVGNPNSKTNTVVFSLFSAKDTRENLRTATSRFATEIGELRGKQWRLPDGCEMHSHVFAAGDYAQLSMWYGISGAAGHELNADDDTETYPCLYFEVRKECLNLEADDDDMFLVIPNRSLDRMSIQHRNFMQNGRGNVKYAKHFKNVIAPAMFNIPLNQVCIPGLHLSLGIFHKLYSMMEKALNDLDRTIASHLVRDVLQDEDVDEAEVLHRHHLHGLTPYVEAVEEAGLIVDRVENITAEINSLENDLAWAFLQSDDAEDVIDLKEEAERFRTTHIFVQLRRLSDDSSASYLIPHGKKMNKRQCFLVLLSVVLVWLVIAMFRSGHASPTDILPGRLLKIGAKTSWISNKKVNDGDIGTQDNVTNGSMELNMTPVEMKKDVQKRKKHPYYKYVPNEADAREKFLTDQKVVQSVPTEVPEWVYNKTAGDLFRKGLIHDVDLQNGNFLTTQENTPVNSTITRYTGGAPLLKVSTDVFKSFPKESPFKSSYFNTCSVVGNGGILKESGCGKEIDASEFIIRCNMAPMDDNYLEDIGKKTSLITFNADMISYRYDSLKKPGSVEAFLRDLSAYGDSYLWIPAFFSKSYANWALLSERVIRESDATAEVIFPHVDFIKSVHSYWRRQGLKAASTTGLLLVSAAAQICEEVHLYGFWPFHSDRNNKRLTEHYFDNALPGKKHDVPEEFRQLQSLHNAGIIRLTANACQ</sequence>
<dbReference type="Pfam" id="PF06918">
    <property type="entry name" value="DUF1280"/>
    <property type="match status" value="1"/>
</dbReference>
<keyword evidence="7 11" id="KW-1133">Transmembrane helix</keyword>
<keyword evidence="4" id="KW-0808">Transferase</keyword>
<dbReference type="CDD" id="cd23963">
    <property type="entry name" value="GT29_ST8SIA"/>
    <property type="match status" value="1"/>
</dbReference>
<keyword evidence="5 11" id="KW-0812">Transmembrane</keyword>
<keyword evidence="10" id="KW-0325">Glycoprotein</keyword>
<keyword evidence="8" id="KW-0333">Golgi apparatus</keyword>
<name>A0A8S4MMC0_BRALA</name>
<dbReference type="Gene3D" id="3.90.1480.20">
    <property type="entry name" value="Glycosyl transferase family 29"/>
    <property type="match status" value="1"/>
</dbReference>
<dbReference type="PANTHER" id="PTHR31424">
    <property type="entry name" value="PROTEIN CBG23806"/>
    <property type="match status" value="1"/>
</dbReference>
<dbReference type="GO" id="GO:0008373">
    <property type="term" value="F:sialyltransferase activity"/>
    <property type="evidence" value="ECO:0007669"/>
    <property type="project" value="InterPro"/>
</dbReference>
<dbReference type="OrthoDB" id="10264956at2759"/>
<evidence type="ECO:0000256" key="5">
    <source>
        <dbReference type="ARBA" id="ARBA00022692"/>
    </source>
</evidence>
<evidence type="ECO:0000313" key="12">
    <source>
        <dbReference type="EMBL" id="CAH1277065.1"/>
    </source>
</evidence>
<proteinExistence type="inferred from homology"/>
<dbReference type="InterPro" id="IPR009689">
    <property type="entry name" value="DUF1280"/>
</dbReference>
<dbReference type="Proteomes" id="UP000838412">
    <property type="component" value="Unassembled WGS sequence"/>
</dbReference>
<evidence type="ECO:0000256" key="7">
    <source>
        <dbReference type="ARBA" id="ARBA00022989"/>
    </source>
</evidence>
<gene>
    <name evidence="12" type="primary">ST8SIA1</name>
    <name evidence="12" type="ORF">BLAG_LOCUS25951</name>
</gene>